<evidence type="ECO:0000256" key="1">
    <source>
        <dbReference type="SAM" id="MobiDB-lite"/>
    </source>
</evidence>
<comment type="caution">
    <text evidence="2">The sequence shown here is derived from an EMBL/GenBank/DDBJ whole genome shotgun (WGS) entry which is preliminary data.</text>
</comment>
<feature type="region of interest" description="Disordered" evidence="1">
    <location>
        <begin position="1"/>
        <end position="40"/>
    </location>
</feature>
<evidence type="ECO:0000313" key="2">
    <source>
        <dbReference type="EMBL" id="EMI56451.1"/>
    </source>
</evidence>
<sequence length="40" mass="4655">MSFRLDSQALIKPIRHHHEPTRHETVGVPLNLPPQQTHVH</sequence>
<gene>
    <name evidence="2" type="ORF">RSSM_02100</name>
</gene>
<dbReference type="AlphaFoldDB" id="M5UF29"/>
<keyword evidence="3" id="KW-1185">Reference proteome</keyword>
<reference evidence="2 3" key="1">
    <citation type="journal article" date="2013" name="Mar. Genomics">
        <title>Expression of sulfatases in Rhodopirellula baltica and the diversity of sulfatases in the genus Rhodopirellula.</title>
        <authorList>
            <person name="Wegner C.E."/>
            <person name="Richter-Heitmann T."/>
            <person name="Klindworth A."/>
            <person name="Klockow C."/>
            <person name="Richter M."/>
            <person name="Achstetter T."/>
            <person name="Glockner F.O."/>
            <person name="Harder J."/>
        </authorList>
    </citation>
    <scope>NUCLEOTIDE SEQUENCE [LARGE SCALE GENOMIC DNA]</scope>
    <source>
        <strain evidence="2 3">SM41</strain>
    </source>
</reference>
<proteinExistence type="predicted"/>
<organism evidence="2 3">
    <name type="scientific">Rhodopirellula sallentina SM41</name>
    <dbReference type="NCBI Taxonomy" id="1263870"/>
    <lineage>
        <taxon>Bacteria</taxon>
        <taxon>Pseudomonadati</taxon>
        <taxon>Planctomycetota</taxon>
        <taxon>Planctomycetia</taxon>
        <taxon>Pirellulales</taxon>
        <taxon>Pirellulaceae</taxon>
        <taxon>Rhodopirellula</taxon>
    </lineage>
</organism>
<dbReference type="EMBL" id="ANOH01000146">
    <property type="protein sequence ID" value="EMI56451.1"/>
    <property type="molecule type" value="Genomic_DNA"/>
</dbReference>
<accession>M5UF29</accession>
<name>M5UF29_9BACT</name>
<dbReference type="Proteomes" id="UP000011885">
    <property type="component" value="Unassembled WGS sequence"/>
</dbReference>
<protein>
    <submittedName>
        <fullName evidence="2">Uncharacterized protein</fullName>
    </submittedName>
</protein>
<evidence type="ECO:0000313" key="3">
    <source>
        <dbReference type="Proteomes" id="UP000011885"/>
    </source>
</evidence>